<evidence type="ECO:0000256" key="4">
    <source>
        <dbReference type="ARBA" id="ARBA00022618"/>
    </source>
</evidence>
<feature type="transmembrane region" description="Helical" evidence="15">
    <location>
        <begin position="200"/>
        <end position="227"/>
    </location>
</feature>
<dbReference type="PROSITE" id="PS50901">
    <property type="entry name" value="FTSK"/>
    <property type="match status" value="1"/>
</dbReference>
<feature type="compositionally biased region" description="Basic and acidic residues" evidence="14">
    <location>
        <begin position="1"/>
        <end position="10"/>
    </location>
</feature>
<organism evidence="17 18">
    <name type="scientific">Adhaeribacter arboris</name>
    <dbReference type="NCBI Taxonomy" id="2072846"/>
    <lineage>
        <taxon>Bacteria</taxon>
        <taxon>Pseudomonadati</taxon>
        <taxon>Bacteroidota</taxon>
        <taxon>Cytophagia</taxon>
        <taxon>Cytophagales</taxon>
        <taxon>Hymenobacteraceae</taxon>
        <taxon>Adhaeribacter</taxon>
    </lineage>
</organism>
<evidence type="ECO:0000256" key="9">
    <source>
        <dbReference type="ARBA" id="ARBA00022989"/>
    </source>
</evidence>
<comment type="subcellular location">
    <subcellularLocation>
        <location evidence="1">Cell membrane</location>
        <topology evidence="1">Multi-pass membrane protein</topology>
    </subcellularLocation>
</comment>
<keyword evidence="11 15" id="KW-0472">Membrane</keyword>
<dbReference type="Pfam" id="PF13491">
    <property type="entry name" value="FtsK_4TM"/>
    <property type="match status" value="1"/>
</dbReference>
<dbReference type="Pfam" id="PF01580">
    <property type="entry name" value="FtsK_SpoIIIE"/>
    <property type="match status" value="1"/>
</dbReference>
<dbReference type="GO" id="GO:0051301">
    <property type="term" value="P:cell division"/>
    <property type="evidence" value="ECO:0007669"/>
    <property type="project" value="UniProtKB-KW"/>
</dbReference>
<evidence type="ECO:0000256" key="14">
    <source>
        <dbReference type="SAM" id="MobiDB-lite"/>
    </source>
</evidence>
<protein>
    <submittedName>
        <fullName evidence="17">Cell division protein FtsK</fullName>
    </submittedName>
</protein>
<dbReference type="InterPro" id="IPR018541">
    <property type="entry name" value="Ftsk_gamma"/>
</dbReference>
<dbReference type="GO" id="GO:0005886">
    <property type="term" value="C:plasma membrane"/>
    <property type="evidence" value="ECO:0007669"/>
    <property type="project" value="UniProtKB-SubCell"/>
</dbReference>
<accession>A0A2T2YCU2</accession>
<dbReference type="Gene3D" id="3.40.50.300">
    <property type="entry name" value="P-loop containing nucleotide triphosphate hydrolases"/>
    <property type="match status" value="1"/>
</dbReference>
<dbReference type="OrthoDB" id="9807790at2"/>
<keyword evidence="3" id="KW-1003">Cell membrane</keyword>
<evidence type="ECO:0000256" key="2">
    <source>
        <dbReference type="ARBA" id="ARBA00006474"/>
    </source>
</evidence>
<dbReference type="PANTHER" id="PTHR22683">
    <property type="entry name" value="SPORULATION PROTEIN RELATED"/>
    <property type="match status" value="1"/>
</dbReference>
<evidence type="ECO:0000256" key="11">
    <source>
        <dbReference type="ARBA" id="ARBA00023136"/>
    </source>
</evidence>
<evidence type="ECO:0000256" key="10">
    <source>
        <dbReference type="ARBA" id="ARBA00023125"/>
    </source>
</evidence>
<dbReference type="Proteomes" id="UP000240357">
    <property type="component" value="Unassembled WGS sequence"/>
</dbReference>
<keyword evidence="18" id="KW-1185">Reference proteome</keyword>
<feature type="transmembrane region" description="Helical" evidence="15">
    <location>
        <begin position="126"/>
        <end position="146"/>
    </location>
</feature>
<keyword evidence="7" id="KW-0159">Chromosome partition</keyword>
<dbReference type="InterPro" id="IPR036390">
    <property type="entry name" value="WH_DNA-bd_sf"/>
</dbReference>
<evidence type="ECO:0000256" key="12">
    <source>
        <dbReference type="ARBA" id="ARBA00023306"/>
    </source>
</evidence>
<keyword evidence="8 13" id="KW-0067">ATP-binding</keyword>
<gene>
    <name evidence="17" type="ORF">AHMF7605_07265</name>
</gene>
<reference evidence="17 18" key="1">
    <citation type="submission" date="2018-03" db="EMBL/GenBank/DDBJ databases">
        <title>Adhaeribacter sp. HMF7605 Genome sequencing and assembly.</title>
        <authorList>
            <person name="Kang H."/>
            <person name="Kang J."/>
            <person name="Cha I."/>
            <person name="Kim H."/>
            <person name="Joh K."/>
        </authorList>
    </citation>
    <scope>NUCLEOTIDE SEQUENCE [LARGE SCALE GENOMIC DNA]</scope>
    <source>
        <strain evidence="17 18">HMF7605</strain>
    </source>
</reference>
<evidence type="ECO:0000256" key="6">
    <source>
        <dbReference type="ARBA" id="ARBA00022741"/>
    </source>
</evidence>
<dbReference type="EMBL" id="PYFT01000001">
    <property type="protein sequence ID" value="PSR53340.1"/>
    <property type="molecule type" value="Genomic_DNA"/>
</dbReference>
<dbReference type="Pfam" id="PF09397">
    <property type="entry name" value="FtsK_gamma"/>
    <property type="match status" value="1"/>
</dbReference>
<name>A0A2T2YCU2_9BACT</name>
<dbReference type="Gene3D" id="1.10.10.10">
    <property type="entry name" value="Winged helix-like DNA-binding domain superfamily/Winged helix DNA-binding domain"/>
    <property type="match status" value="1"/>
</dbReference>
<keyword evidence="6 13" id="KW-0547">Nucleotide-binding</keyword>
<evidence type="ECO:0000313" key="17">
    <source>
        <dbReference type="EMBL" id="PSR53340.1"/>
    </source>
</evidence>
<dbReference type="SMART" id="SM00843">
    <property type="entry name" value="Ftsk_gamma"/>
    <property type="match status" value="1"/>
</dbReference>
<dbReference type="InterPro" id="IPR027417">
    <property type="entry name" value="P-loop_NTPase"/>
</dbReference>
<proteinExistence type="inferred from homology"/>
<evidence type="ECO:0000259" key="16">
    <source>
        <dbReference type="PROSITE" id="PS50901"/>
    </source>
</evidence>
<feature type="region of interest" description="Disordered" evidence="14">
    <location>
        <begin position="1"/>
        <end position="40"/>
    </location>
</feature>
<dbReference type="InterPro" id="IPR050206">
    <property type="entry name" value="FtsK/SpoIIIE/SftA"/>
</dbReference>
<keyword evidence="4 17" id="KW-0132">Cell division</keyword>
<evidence type="ECO:0000256" key="13">
    <source>
        <dbReference type="PROSITE-ProRule" id="PRU00289"/>
    </source>
</evidence>
<feature type="binding site" evidence="13">
    <location>
        <begin position="561"/>
        <end position="568"/>
    </location>
    <ligand>
        <name>ATP</name>
        <dbReference type="ChEBI" id="CHEBI:30616"/>
    </ligand>
</feature>
<keyword evidence="10" id="KW-0238">DNA-binding</keyword>
<dbReference type="AlphaFoldDB" id="A0A2T2YCU2"/>
<evidence type="ECO:0000256" key="1">
    <source>
        <dbReference type="ARBA" id="ARBA00004651"/>
    </source>
</evidence>
<dbReference type="SUPFAM" id="SSF46785">
    <property type="entry name" value="Winged helix' DNA-binding domain"/>
    <property type="match status" value="1"/>
</dbReference>
<dbReference type="Pfam" id="PF17854">
    <property type="entry name" value="FtsK_alpha"/>
    <property type="match status" value="1"/>
</dbReference>
<evidence type="ECO:0000256" key="3">
    <source>
        <dbReference type="ARBA" id="ARBA00022475"/>
    </source>
</evidence>
<keyword evidence="5 15" id="KW-0812">Transmembrane</keyword>
<evidence type="ECO:0000256" key="15">
    <source>
        <dbReference type="SAM" id="Phobius"/>
    </source>
</evidence>
<dbReference type="GO" id="GO:0003677">
    <property type="term" value="F:DNA binding"/>
    <property type="evidence" value="ECO:0007669"/>
    <property type="project" value="UniProtKB-KW"/>
</dbReference>
<evidence type="ECO:0000256" key="8">
    <source>
        <dbReference type="ARBA" id="ARBA00022840"/>
    </source>
</evidence>
<dbReference type="GO" id="GO:0005524">
    <property type="term" value="F:ATP binding"/>
    <property type="evidence" value="ECO:0007669"/>
    <property type="project" value="UniProtKB-UniRule"/>
</dbReference>
<keyword evidence="9 15" id="KW-1133">Transmembrane helix</keyword>
<dbReference type="SUPFAM" id="SSF52540">
    <property type="entry name" value="P-loop containing nucleoside triphosphate hydrolases"/>
    <property type="match status" value="1"/>
</dbReference>
<evidence type="ECO:0000256" key="7">
    <source>
        <dbReference type="ARBA" id="ARBA00022829"/>
    </source>
</evidence>
<evidence type="ECO:0000256" key="5">
    <source>
        <dbReference type="ARBA" id="ARBA00022692"/>
    </source>
</evidence>
<dbReference type="InterPro" id="IPR002543">
    <property type="entry name" value="FtsK_dom"/>
</dbReference>
<comment type="caution">
    <text evidence="17">The sequence shown here is derived from an EMBL/GenBank/DDBJ whole genome shotgun (WGS) entry which is preliminary data.</text>
</comment>
<feature type="transmembrane region" description="Helical" evidence="15">
    <location>
        <begin position="158"/>
        <end position="180"/>
    </location>
</feature>
<comment type="similarity">
    <text evidence="2">Belongs to the FtsK/SpoIIIE/SftA family.</text>
</comment>
<dbReference type="InterPro" id="IPR036388">
    <property type="entry name" value="WH-like_DNA-bd_sf"/>
</dbReference>
<dbReference type="Gene3D" id="3.30.980.40">
    <property type="match status" value="1"/>
</dbReference>
<sequence length="899" mass="99955">MATNTYKREAGNAPKAKNSPKASDEPVNRSFNAPKPAKAPSVGRTFPKFKFISFGFLRDRRFHLFIGFTLLLAALYLLIAFVSYLFTGPADQSVVESLQTSDLKDSGLESENWLGLFGAWISNYFIYKWLGVASFFLIPIIFFSGYKILFRRTQVSLSYTYTVCTFAMLWCSLLLGYLVLRLNRVEDLSYLSGGIGYETALWFESLIGLGTAFLLAFLLIIFVVFFFNITSLSVKKASDKATTLSPSDNRAAVNAYNADTYEQHSSGINQYANPTADIEQAELPEEIEEEEPEMVLSQNSFTDKANVELTIAKSPGFTVEPIFLSPSNPISPNKPLTGGIHLDIEPMAYDEDELFEEEDLFLEEEEPIKSATTPLPAPAPEFKITDLPVEPLGQEMANYDPTLDLARYQYPNIELLNDYNLGKIQVTKEELEANKDKIVETLGNYAIGIASIKATIGPTVTLYEIVPDAGVRISKIKNLEDDIALSLAALGIRIIAPIPGKGTIGIEVPNKKKEMVSIKSILSTEKFQKSEMDLPIAFGKTITNEVFITDLAKMPHLLMAGATGQGKSVGLNAILTSLIYKKHPSQLKFVLVDPKKVELSLFNKIERHFLAKLPDSDEPIITDTKKVINTLNSLCMEMDMRYDLLKDAGCRNLKEYNQKFVERRLNPKKGHRFMPFIVLVIDELADLMMTAGKEVETPIARLAQLARAIGIHLVVATQRPSVNVITGIIKANFPCRISFKVTSKIDSRTILDTGGAEQLVGQGDMLFSVGSDLIRLQCAFVDTPEVDRICDFIGEQQGYNDAYLLPEFFGDESGNDKADFDPSTRDSLFEEAARIIVTHQQGSTSLLQRRLKLGYNRAGRLIDQLEAAGVVGPFEGSKARDVLIPDEYSLEQLLNTMEK</sequence>
<keyword evidence="12" id="KW-0131">Cell cycle</keyword>
<dbReference type="RefSeq" id="WP_106927868.1">
    <property type="nucleotide sequence ID" value="NZ_PYFT01000001.1"/>
</dbReference>
<dbReference type="InterPro" id="IPR041027">
    <property type="entry name" value="FtsK_alpha"/>
</dbReference>
<feature type="transmembrane region" description="Helical" evidence="15">
    <location>
        <begin position="62"/>
        <end position="86"/>
    </location>
</feature>
<feature type="domain" description="FtsK" evidence="16">
    <location>
        <begin position="543"/>
        <end position="748"/>
    </location>
</feature>
<dbReference type="InterPro" id="IPR025199">
    <property type="entry name" value="FtsK_4TM"/>
</dbReference>
<dbReference type="PANTHER" id="PTHR22683:SF41">
    <property type="entry name" value="DNA TRANSLOCASE FTSK"/>
    <property type="match status" value="1"/>
</dbReference>
<evidence type="ECO:0000313" key="18">
    <source>
        <dbReference type="Proteomes" id="UP000240357"/>
    </source>
</evidence>
<dbReference type="GO" id="GO:0007059">
    <property type="term" value="P:chromosome segregation"/>
    <property type="evidence" value="ECO:0007669"/>
    <property type="project" value="UniProtKB-KW"/>
</dbReference>